<reference evidence="2" key="1">
    <citation type="journal article" date="2015" name="PLoS Negl. Trop. Dis.">
        <title>Deep Sequencing Analysis of the Ixodes ricinus Haemocytome.</title>
        <authorList>
            <person name="Kotsyfakis M."/>
            <person name="Kopacek P."/>
            <person name="Franta Z."/>
            <person name="Pedra J.H."/>
            <person name="Ribeiro J.M."/>
        </authorList>
    </citation>
    <scope>NUCLEOTIDE SEQUENCE</scope>
</reference>
<dbReference type="AlphaFoldDB" id="A0A090XB97"/>
<sequence>MDAAIRIIWFTLEIFLVTSGVYGVQQEPMIDDYFKEVMSKFYSIIDLVVPDNISVTMENVEIFLDDSETPTTLPKFSLGKFSGLGTKFHHKKKCHVMLKKRDFSVACTIEFIDLQATLPTIDTQVTYVLLINGTVTVFFSWPKPNDPRPVKVNLITLSNVTFAMKTIKLVPSALESTSTYSLEENSPTNFKRKYKLVLQQFITEGAFKHSLEAALKSVGKPKFTNNRGKHKKAKGQSCAQSSKPYT</sequence>
<protein>
    <submittedName>
        <fullName evidence="2">Putative secreted protein</fullName>
    </submittedName>
</protein>
<organism evidence="2">
    <name type="scientific">Ixodes ricinus</name>
    <name type="common">Common tick</name>
    <name type="synonym">Acarus ricinus</name>
    <dbReference type="NCBI Taxonomy" id="34613"/>
    <lineage>
        <taxon>Eukaryota</taxon>
        <taxon>Metazoa</taxon>
        <taxon>Ecdysozoa</taxon>
        <taxon>Arthropoda</taxon>
        <taxon>Chelicerata</taxon>
        <taxon>Arachnida</taxon>
        <taxon>Acari</taxon>
        <taxon>Parasitiformes</taxon>
        <taxon>Ixodida</taxon>
        <taxon>Ixodoidea</taxon>
        <taxon>Ixodidae</taxon>
        <taxon>Ixodinae</taxon>
        <taxon>Ixodes</taxon>
    </lineage>
</organism>
<accession>A0A090XB97</accession>
<name>A0A090XB97_IXORI</name>
<proteinExistence type="evidence at transcript level"/>
<evidence type="ECO:0000313" key="2">
    <source>
        <dbReference type="EMBL" id="JAC93449.1"/>
    </source>
</evidence>
<feature type="compositionally biased region" description="Polar residues" evidence="1">
    <location>
        <begin position="237"/>
        <end position="246"/>
    </location>
</feature>
<evidence type="ECO:0000256" key="1">
    <source>
        <dbReference type="SAM" id="MobiDB-lite"/>
    </source>
</evidence>
<feature type="region of interest" description="Disordered" evidence="1">
    <location>
        <begin position="222"/>
        <end position="246"/>
    </location>
</feature>
<dbReference type="EMBL" id="GBIH01001261">
    <property type="protein sequence ID" value="JAC93449.1"/>
    <property type="molecule type" value="mRNA"/>
</dbReference>